<comment type="function">
    <text evidence="2">Removes the formyl group from the N-terminal Met of newly synthesized proteins. Requires at least a dipeptide for an efficient rate of reaction. N-terminal L-methionine is a prerequisite for activity but the enzyme has broad specificity at other positions.</text>
</comment>
<organism evidence="3 4">
    <name type="scientific">Legionella maceachernii</name>
    <dbReference type="NCBI Taxonomy" id="466"/>
    <lineage>
        <taxon>Bacteria</taxon>
        <taxon>Pseudomonadati</taxon>
        <taxon>Pseudomonadota</taxon>
        <taxon>Gammaproteobacteria</taxon>
        <taxon>Legionellales</taxon>
        <taxon>Legionellaceae</taxon>
        <taxon>Legionella</taxon>
    </lineage>
</organism>
<feature type="binding site" evidence="2">
    <location>
        <position position="158"/>
    </location>
    <ligand>
        <name>Fe cation</name>
        <dbReference type="ChEBI" id="CHEBI:24875"/>
    </ligand>
</feature>
<dbReference type="GO" id="GO:0006412">
    <property type="term" value="P:translation"/>
    <property type="evidence" value="ECO:0007669"/>
    <property type="project" value="UniProtKB-UniRule"/>
</dbReference>
<dbReference type="EMBL" id="LNYL01000027">
    <property type="protein sequence ID" value="KTD28042.1"/>
    <property type="molecule type" value="Genomic_DNA"/>
</dbReference>
<gene>
    <name evidence="2" type="primary">def</name>
    <name evidence="3" type="ORF">Lmac_1101</name>
</gene>
<protein>
    <recommendedName>
        <fullName evidence="2">Peptide deformylase</fullName>
        <shortName evidence="2">PDF</shortName>
        <ecNumber evidence="2">3.5.1.88</ecNumber>
    </recommendedName>
    <alternativeName>
        <fullName evidence="2">Polypeptide deformylase</fullName>
    </alternativeName>
</protein>
<dbReference type="PRINTS" id="PR01576">
    <property type="entry name" value="PDEFORMYLASE"/>
</dbReference>
<dbReference type="InterPro" id="IPR036821">
    <property type="entry name" value="Peptide_deformylase_sf"/>
</dbReference>
<reference evidence="3 4" key="1">
    <citation type="submission" date="2015-11" db="EMBL/GenBank/DDBJ databases">
        <title>Genomic analysis of 38 Legionella species identifies large and diverse effector repertoires.</title>
        <authorList>
            <person name="Burstein D."/>
            <person name="Amaro F."/>
            <person name="Zusman T."/>
            <person name="Lifshitz Z."/>
            <person name="Cohen O."/>
            <person name="Gilbert J.A."/>
            <person name="Pupko T."/>
            <person name="Shuman H.A."/>
            <person name="Segal G."/>
        </authorList>
    </citation>
    <scope>NUCLEOTIDE SEQUENCE [LARGE SCALE GENOMIC DNA]</scope>
    <source>
        <strain evidence="3 4">PX-1-G2-E2</strain>
    </source>
</reference>
<feature type="binding site" evidence="2">
    <location>
        <position position="154"/>
    </location>
    <ligand>
        <name>Fe cation</name>
        <dbReference type="ChEBI" id="CHEBI:24875"/>
    </ligand>
</feature>
<dbReference type="PIRSF" id="PIRSF004749">
    <property type="entry name" value="Pep_def"/>
    <property type="match status" value="1"/>
</dbReference>
<dbReference type="OrthoDB" id="9804313at2"/>
<keyword evidence="2" id="KW-0408">Iron</keyword>
<accession>A0A0W0W6V0</accession>
<comment type="catalytic activity">
    <reaction evidence="2">
        <text>N-terminal N-formyl-L-methionyl-[peptide] + H2O = N-terminal L-methionyl-[peptide] + formate</text>
        <dbReference type="Rhea" id="RHEA:24420"/>
        <dbReference type="Rhea" id="RHEA-COMP:10639"/>
        <dbReference type="Rhea" id="RHEA-COMP:10640"/>
        <dbReference type="ChEBI" id="CHEBI:15377"/>
        <dbReference type="ChEBI" id="CHEBI:15740"/>
        <dbReference type="ChEBI" id="CHEBI:49298"/>
        <dbReference type="ChEBI" id="CHEBI:64731"/>
        <dbReference type="EC" id="3.5.1.88"/>
    </reaction>
</comment>
<dbReference type="Gene3D" id="3.90.45.10">
    <property type="entry name" value="Peptide deformylase"/>
    <property type="match status" value="1"/>
</dbReference>
<dbReference type="PANTHER" id="PTHR10458:SF22">
    <property type="entry name" value="PEPTIDE DEFORMYLASE"/>
    <property type="match status" value="1"/>
</dbReference>
<keyword evidence="2" id="KW-0378">Hydrolase</keyword>
<dbReference type="PATRIC" id="fig|466.6.peg.1172"/>
<dbReference type="HAMAP" id="MF_00163">
    <property type="entry name" value="Pep_deformylase"/>
    <property type="match status" value="1"/>
</dbReference>
<name>A0A0W0W6V0_9GAMM</name>
<feature type="binding site" evidence="2">
    <location>
        <position position="112"/>
    </location>
    <ligand>
        <name>Fe cation</name>
        <dbReference type="ChEBI" id="CHEBI:24875"/>
    </ligand>
</feature>
<proteinExistence type="inferred from homology"/>
<dbReference type="PANTHER" id="PTHR10458">
    <property type="entry name" value="PEPTIDE DEFORMYLASE"/>
    <property type="match status" value="1"/>
</dbReference>
<comment type="caution">
    <text evidence="3">The sequence shown here is derived from an EMBL/GenBank/DDBJ whole genome shotgun (WGS) entry which is preliminary data.</text>
</comment>
<feature type="active site" evidence="2">
    <location>
        <position position="155"/>
    </location>
</feature>
<evidence type="ECO:0000313" key="4">
    <source>
        <dbReference type="Proteomes" id="UP000054908"/>
    </source>
</evidence>
<keyword evidence="4" id="KW-1185">Reference proteome</keyword>
<keyword evidence="2" id="KW-0479">Metal-binding</keyword>
<sequence length="209" mass="23941">MTTQPVHALKIITTDDPQHAKLLHVPAEKVHFPLSKADVELIDVMKQKLYALKGVGLAAPQVNRSKQIIAIFIPEESAMLRHYAKAYPMHILINPSYEGIESAGINSDFEACYSVSNKMGKVSRYNQIMLHFNDEQGKKHSRIEKGFYARVLQHEIDHINGTLIIDRLTPDCIQGSMEEMMALRRKEFTPQQRIIFDNLMKEKQIKSKE</sequence>
<comment type="similarity">
    <text evidence="1 2">Belongs to the polypeptide deformylase family.</text>
</comment>
<comment type="cofactor">
    <cofactor evidence="2">
        <name>Fe(2+)</name>
        <dbReference type="ChEBI" id="CHEBI:29033"/>
    </cofactor>
    <text evidence="2">Binds 1 Fe(2+) ion.</text>
</comment>
<dbReference type="EC" id="3.5.1.88" evidence="2"/>
<keyword evidence="2" id="KW-0648">Protein biosynthesis</keyword>
<evidence type="ECO:0000256" key="2">
    <source>
        <dbReference type="HAMAP-Rule" id="MF_00163"/>
    </source>
</evidence>
<dbReference type="InterPro" id="IPR023635">
    <property type="entry name" value="Peptide_deformylase"/>
</dbReference>
<evidence type="ECO:0000256" key="1">
    <source>
        <dbReference type="ARBA" id="ARBA00010759"/>
    </source>
</evidence>
<dbReference type="GO" id="GO:0042586">
    <property type="term" value="F:peptide deformylase activity"/>
    <property type="evidence" value="ECO:0007669"/>
    <property type="project" value="UniProtKB-UniRule"/>
</dbReference>
<dbReference type="Pfam" id="PF01327">
    <property type="entry name" value="Pep_deformylase"/>
    <property type="match status" value="1"/>
</dbReference>
<dbReference type="CDD" id="cd00487">
    <property type="entry name" value="Pep_deformylase"/>
    <property type="match status" value="1"/>
</dbReference>
<dbReference type="Proteomes" id="UP000054908">
    <property type="component" value="Unassembled WGS sequence"/>
</dbReference>
<dbReference type="GO" id="GO:0046872">
    <property type="term" value="F:metal ion binding"/>
    <property type="evidence" value="ECO:0007669"/>
    <property type="project" value="UniProtKB-KW"/>
</dbReference>
<dbReference type="STRING" id="466.Lmac_1101"/>
<dbReference type="SUPFAM" id="SSF56420">
    <property type="entry name" value="Peptide deformylase"/>
    <property type="match status" value="1"/>
</dbReference>
<evidence type="ECO:0000313" key="3">
    <source>
        <dbReference type="EMBL" id="KTD28042.1"/>
    </source>
</evidence>
<dbReference type="AlphaFoldDB" id="A0A0W0W6V0"/>